<feature type="compositionally biased region" description="Basic and acidic residues" evidence="1">
    <location>
        <begin position="78"/>
        <end position="91"/>
    </location>
</feature>
<dbReference type="HOGENOM" id="CLU_2427266_0_0_1"/>
<gene>
    <name evidence="2" type="ORF">HETIRDRAFT_385327</name>
</gene>
<feature type="region of interest" description="Disordered" evidence="1">
    <location>
        <begin position="67"/>
        <end position="91"/>
    </location>
</feature>
<evidence type="ECO:0000313" key="3">
    <source>
        <dbReference type="Proteomes" id="UP000030671"/>
    </source>
</evidence>
<dbReference type="EMBL" id="KI925459">
    <property type="protein sequence ID" value="ETW80711.1"/>
    <property type="molecule type" value="Genomic_DNA"/>
</dbReference>
<protein>
    <submittedName>
        <fullName evidence="2">Uncharacterized protein</fullName>
    </submittedName>
</protein>
<evidence type="ECO:0000256" key="1">
    <source>
        <dbReference type="SAM" id="MobiDB-lite"/>
    </source>
</evidence>
<proteinExistence type="predicted"/>
<name>W4K6M1_HETIT</name>
<dbReference type="RefSeq" id="XP_009547427.1">
    <property type="nucleotide sequence ID" value="XM_009549132.2"/>
</dbReference>
<feature type="non-terminal residue" evidence="2">
    <location>
        <position position="91"/>
    </location>
</feature>
<reference evidence="2 3" key="1">
    <citation type="journal article" date="2012" name="New Phytol.">
        <title>Insight into trade-off between wood decay and parasitism from the genome of a fungal forest pathogen.</title>
        <authorList>
            <person name="Olson A."/>
            <person name="Aerts A."/>
            <person name="Asiegbu F."/>
            <person name="Belbahri L."/>
            <person name="Bouzid O."/>
            <person name="Broberg A."/>
            <person name="Canback B."/>
            <person name="Coutinho P.M."/>
            <person name="Cullen D."/>
            <person name="Dalman K."/>
            <person name="Deflorio G."/>
            <person name="van Diepen L.T."/>
            <person name="Dunand C."/>
            <person name="Duplessis S."/>
            <person name="Durling M."/>
            <person name="Gonthier P."/>
            <person name="Grimwood J."/>
            <person name="Fossdal C.G."/>
            <person name="Hansson D."/>
            <person name="Henrissat B."/>
            <person name="Hietala A."/>
            <person name="Himmelstrand K."/>
            <person name="Hoffmeister D."/>
            <person name="Hogberg N."/>
            <person name="James T.Y."/>
            <person name="Karlsson M."/>
            <person name="Kohler A."/>
            <person name="Kues U."/>
            <person name="Lee Y.H."/>
            <person name="Lin Y.C."/>
            <person name="Lind M."/>
            <person name="Lindquist E."/>
            <person name="Lombard V."/>
            <person name="Lucas S."/>
            <person name="Lunden K."/>
            <person name="Morin E."/>
            <person name="Murat C."/>
            <person name="Park J."/>
            <person name="Raffaello T."/>
            <person name="Rouze P."/>
            <person name="Salamov A."/>
            <person name="Schmutz J."/>
            <person name="Solheim H."/>
            <person name="Stahlberg J."/>
            <person name="Velez H."/>
            <person name="de Vries R.P."/>
            <person name="Wiebenga A."/>
            <person name="Woodward S."/>
            <person name="Yakovlev I."/>
            <person name="Garbelotto M."/>
            <person name="Martin F."/>
            <person name="Grigoriev I.V."/>
            <person name="Stenlid J."/>
        </authorList>
    </citation>
    <scope>NUCLEOTIDE SEQUENCE [LARGE SCALE GENOMIC DNA]</scope>
    <source>
        <strain evidence="2 3">TC 32-1</strain>
    </source>
</reference>
<dbReference type="GeneID" id="20672239"/>
<dbReference type="InParanoid" id="W4K6M1"/>
<accession>W4K6M1</accession>
<evidence type="ECO:0000313" key="2">
    <source>
        <dbReference type="EMBL" id="ETW80711.1"/>
    </source>
</evidence>
<dbReference type="KEGG" id="hir:HETIRDRAFT_385327"/>
<sequence length="91" mass="10255">MSSQGTVEARQILINMSAKRFTLTAWAQPKRFLLDIYGDSGLKESHRLEHCEQYHVIVYCELASSPVQSLSHRGKGRSTGEARKSECSRCP</sequence>
<organism evidence="2 3">
    <name type="scientific">Heterobasidion irregulare (strain TC 32-1)</name>
    <dbReference type="NCBI Taxonomy" id="747525"/>
    <lineage>
        <taxon>Eukaryota</taxon>
        <taxon>Fungi</taxon>
        <taxon>Dikarya</taxon>
        <taxon>Basidiomycota</taxon>
        <taxon>Agaricomycotina</taxon>
        <taxon>Agaricomycetes</taxon>
        <taxon>Russulales</taxon>
        <taxon>Bondarzewiaceae</taxon>
        <taxon>Heterobasidion</taxon>
        <taxon>Heterobasidion annosum species complex</taxon>
    </lineage>
</organism>
<keyword evidence="3" id="KW-1185">Reference proteome</keyword>
<dbReference type="AlphaFoldDB" id="W4K6M1"/>
<dbReference type="Proteomes" id="UP000030671">
    <property type="component" value="Unassembled WGS sequence"/>
</dbReference>